<protein>
    <recommendedName>
        <fullName evidence="2">Ankyrin repeat protein</fullName>
    </recommendedName>
</protein>
<dbReference type="PANTHER" id="PTHR46586">
    <property type="entry name" value="ANKYRIN REPEAT-CONTAINING PROTEIN"/>
    <property type="match status" value="1"/>
</dbReference>
<accession>A0A3G5AFE1</accession>
<gene>
    <name evidence="1" type="ORF">Solivirus1_54</name>
</gene>
<dbReference type="SUPFAM" id="SSF48403">
    <property type="entry name" value="Ankyrin repeat"/>
    <property type="match status" value="1"/>
</dbReference>
<reference evidence="1" key="1">
    <citation type="submission" date="2018-10" db="EMBL/GenBank/DDBJ databases">
        <title>Hidden diversity of soil giant viruses.</title>
        <authorList>
            <person name="Schulz F."/>
            <person name="Alteio L."/>
            <person name="Goudeau D."/>
            <person name="Ryan E.M."/>
            <person name="Malmstrom R.R."/>
            <person name="Blanchard J."/>
            <person name="Woyke T."/>
        </authorList>
    </citation>
    <scope>NUCLEOTIDE SEQUENCE</scope>
    <source>
        <strain evidence="1">SOV1</strain>
    </source>
</reference>
<sequence length="259" mass="30599">MTDQNLRYPSQLQKRYANTVLPDLPNEVIIEILAAVDHLTFDLLSDTNEFISYCSVRSVFSERLFKKRVRNTYKRKIIEFKPEQMKWREFYTGMVYLEYTEEINLNSLLEVRSNGHKIICNLVTKGKLMEVKLCYSLFYNPARQNSTYADIAASRGDLDIVKWLYETYTILPTGTGIYDATSNGHLNILEYIFSKDDFLLPNMRLMNLAAANGHLHVLKWIYERMRYFGPITFYRNHPVNYKEVTEWLKSKNIIYSTNF</sequence>
<evidence type="ECO:0000313" key="1">
    <source>
        <dbReference type="EMBL" id="AYV85897.1"/>
    </source>
</evidence>
<dbReference type="EMBL" id="MK072489">
    <property type="protein sequence ID" value="AYV85897.1"/>
    <property type="molecule type" value="Genomic_DNA"/>
</dbReference>
<proteinExistence type="predicted"/>
<evidence type="ECO:0008006" key="2">
    <source>
        <dbReference type="Google" id="ProtNLM"/>
    </source>
</evidence>
<dbReference type="PANTHER" id="PTHR46586:SF3">
    <property type="entry name" value="ANKYRIN REPEAT-CONTAINING PROTEIN"/>
    <property type="match status" value="1"/>
</dbReference>
<dbReference type="InterPro" id="IPR052050">
    <property type="entry name" value="SecEffector_AnkRepeat"/>
</dbReference>
<dbReference type="Gene3D" id="1.25.40.20">
    <property type="entry name" value="Ankyrin repeat-containing domain"/>
    <property type="match status" value="1"/>
</dbReference>
<organism evidence="1">
    <name type="scientific">Solivirus sp</name>
    <dbReference type="NCBI Taxonomy" id="2487772"/>
    <lineage>
        <taxon>Viruses</taxon>
        <taxon>Pithoviruses</taxon>
    </lineage>
</organism>
<dbReference type="InterPro" id="IPR036770">
    <property type="entry name" value="Ankyrin_rpt-contain_sf"/>
</dbReference>
<name>A0A3G5AFE1_9VIRU</name>